<protein>
    <recommendedName>
        <fullName evidence="1">LicD/FKTN/FKRP nucleotidyltransferase domain-containing protein</fullName>
    </recommendedName>
</protein>
<comment type="caution">
    <text evidence="2">The sequence shown here is derived from an EMBL/GenBank/DDBJ whole genome shotgun (WGS) entry which is preliminary data.</text>
</comment>
<dbReference type="PANTHER" id="PTHR43404:SF1">
    <property type="entry name" value="MNN4P"/>
    <property type="match status" value="1"/>
</dbReference>
<reference evidence="2" key="1">
    <citation type="submission" date="2022-11" db="EMBL/GenBank/DDBJ databases">
        <authorList>
            <person name="Morgan W.R."/>
            <person name="Tartar A."/>
        </authorList>
    </citation>
    <scope>NUCLEOTIDE SEQUENCE</scope>
    <source>
        <strain evidence="2">ARSEF 373</strain>
    </source>
</reference>
<reference evidence="2" key="2">
    <citation type="journal article" date="2023" name="Microbiol Resour">
        <title>Decontamination and Annotation of the Draft Genome Sequence of the Oomycete Lagenidium giganteum ARSEF 373.</title>
        <authorList>
            <person name="Morgan W.R."/>
            <person name="Tartar A."/>
        </authorList>
    </citation>
    <scope>NUCLEOTIDE SEQUENCE</scope>
    <source>
        <strain evidence="2">ARSEF 373</strain>
    </source>
</reference>
<evidence type="ECO:0000313" key="3">
    <source>
        <dbReference type="Proteomes" id="UP001146120"/>
    </source>
</evidence>
<dbReference type="Proteomes" id="UP001146120">
    <property type="component" value="Unassembled WGS sequence"/>
</dbReference>
<dbReference type="InterPro" id="IPR052942">
    <property type="entry name" value="LPS_cholinephosphotransferase"/>
</dbReference>
<evidence type="ECO:0000259" key="1">
    <source>
        <dbReference type="Pfam" id="PF04991"/>
    </source>
</evidence>
<accession>A0AAV2Z0Y9</accession>
<dbReference type="AlphaFoldDB" id="A0AAV2Z0Y9"/>
<sequence length="179" mass="20416">MLVDLVSNFSAIMNAHNVSYWVDSGTLLGAVRHRGLIPYDQDSDFGIDEDAYEYIRDNRIEVPAPYVLHVWNSSVNDPGHRDDGIPIRLINGDSGLYSDVFVFLRGKDRNGRPMMGPIPSGCFGGCVHCQCINRKKHFEIPSDWIYPVVPCKFAHLNVSCPREFKYLKFMFGDDYLRPQ</sequence>
<dbReference type="InterPro" id="IPR007074">
    <property type="entry name" value="LicD/FKTN/FKRP_NTP_transf"/>
</dbReference>
<dbReference type="EMBL" id="DAKRPA010000070">
    <property type="protein sequence ID" value="DBA00081.1"/>
    <property type="molecule type" value="Genomic_DNA"/>
</dbReference>
<dbReference type="Pfam" id="PF04991">
    <property type="entry name" value="LicD"/>
    <property type="match status" value="1"/>
</dbReference>
<dbReference type="PANTHER" id="PTHR43404">
    <property type="entry name" value="LIPOPOLYSACCHARIDE CHOLINEPHOSPHOTRANSFERASE LICD"/>
    <property type="match status" value="1"/>
</dbReference>
<dbReference type="GO" id="GO:0009100">
    <property type="term" value="P:glycoprotein metabolic process"/>
    <property type="evidence" value="ECO:0007669"/>
    <property type="project" value="UniProtKB-ARBA"/>
</dbReference>
<keyword evidence="3" id="KW-1185">Reference proteome</keyword>
<proteinExistence type="predicted"/>
<feature type="domain" description="LicD/FKTN/FKRP nucleotidyltransferase" evidence="1">
    <location>
        <begin position="14"/>
        <end position="55"/>
    </location>
</feature>
<organism evidence="2 3">
    <name type="scientific">Lagenidium giganteum</name>
    <dbReference type="NCBI Taxonomy" id="4803"/>
    <lineage>
        <taxon>Eukaryota</taxon>
        <taxon>Sar</taxon>
        <taxon>Stramenopiles</taxon>
        <taxon>Oomycota</taxon>
        <taxon>Peronosporomycetes</taxon>
        <taxon>Pythiales</taxon>
        <taxon>Pythiaceae</taxon>
    </lineage>
</organism>
<gene>
    <name evidence="2" type="ORF">N0F65_000372</name>
</gene>
<name>A0AAV2Z0Y9_9STRA</name>
<evidence type="ECO:0000313" key="2">
    <source>
        <dbReference type="EMBL" id="DBA00081.1"/>
    </source>
</evidence>